<dbReference type="GO" id="GO:0008887">
    <property type="term" value="F:glycerate kinase activity"/>
    <property type="evidence" value="ECO:0007669"/>
    <property type="project" value="InterPro"/>
</dbReference>
<dbReference type="Pfam" id="PF02595">
    <property type="entry name" value="Gly_kinase"/>
    <property type="match status" value="1"/>
</dbReference>
<dbReference type="AlphaFoldDB" id="A0A2T2XAF3"/>
<dbReference type="InterPro" id="IPR018197">
    <property type="entry name" value="Glycerate_kinase_RE-like"/>
</dbReference>
<reference evidence="1 2" key="1">
    <citation type="journal article" date="2014" name="BMC Genomics">
        <title>Comparison of environmental and isolate Sulfobacillus genomes reveals diverse carbon, sulfur, nitrogen, and hydrogen metabolisms.</title>
        <authorList>
            <person name="Justice N.B."/>
            <person name="Norman A."/>
            <person name="Brown C.T."/>
            <person name="Singh A."/>
            <person name="Thomas B.C."/>
            <person name="Banfield J.F."/>
        </authorList>
    </citation>
    <scope>NUCLEOTIDE SEQUENCE [LARGE SCALE GENOMIC DNA]</scope>
    <source>
        <strain evidence="1">AMDSBA1</strain>
    </source>
</reference>
<evidence type="ECO:0000313" key="1">
    <source>
        <dbReference type="EMBL" id="PSR31427.1"/>
    </source>
</evidence>
<dbReference type="EMBL" id="PXYT01000002">
    <property type="protein sequence ID" value="PSR31427.1"/>
    <property type="molecule type" value="Genomic_DNA"/>
</dbReference>
<dbReference type="Gene3D" id="3.40.50.10350">
    <property type="entry name" value="Glycerate kinase, domain 1"/>
    <property type="match status" value="1"/>
</dbReference>
<accession>A0A2T2XAF3</accession>
<gene>
    <name evidence="1" type="ORF">C7B43_01650</name>
</gene>
<evidence type="ECO:0008006" key="3">
    <source>
        <dbReference type="Google" id="ProtNLM"/>
    </source>
</evidence>
<dbReference type="Proteomes" id="UP000242699">
    <property type="component" value="Unassembled WGS sequence"/>
</dbReference>
<proteinExistence type="predicted"/>
<evidence type="ECO:0000313" key="2">
    <source>
        <dbReference type="Proteomes" id="UP000242699"/>
    </source>
</evidence>
<comment type="caution">
    <text evidence="1">The sequence shown here is derived from an EMBL/GenBank/DDBJ whole genome shotgun (WGS) entry which is preliminary data.</text>
</comment>
<protein>
    <recommendedName>
        <fullName evidence="3">Glycerate kinase</fullName>
    </recommendedName>
</protein>
<dbReference type="GO" id="GO:0031388">
    <property type="term" value="P:organic acid phosphorylation"/>
    <property type="evidence" value="ECO:0007669"/>
    <property type="project" value="InterPro"/>
</dbReference>
<dbReference type="InterPro" id="IPR036129">
    <property type="entry name" value="Glycerate_kinase_sf"/>
</dbReference>
<organism evidence="1 2">
    <name type="scientific">Sulfobacillus benefaciens</name>
    <dbReference type="NCBI Taxonomy" id="453960"/>
    <lineage>
        <taxon>Bacteria</taxon>
        <taxon>Bacillati</taxon>
        <taxon>Bacillota</taxon>
        <taxon>Clostridia</taxon>
        <taxon>Eubacteriales</taxon>
        <taxon>Clostridiales Family XVII. Incertae Sedis</taxon>
        <taxon>Sulfobacillus</taxon>
    </lineage>
</organism>
<dbReference type="InterPro" id="IPR004381">
    <property type="entry name" value="Glycerate_kinase"/>
</dbReference>
<dbReference type="SUPFAM" id="SSF110738">
    <property type="entry name" value="Glycerate kinase I"/>
    <property type="match status" value="1"/>
</dbReference>
<sequence>MHYNRGRAAGSQTLRGKLVDSIIIRTHRARKSVAAIVGSREGLMEDFYRKGMKLIYPVTPGPMTLEEAMVNARDFVPEAAVQVGLTLEQCHF</sequence>
<name>A0A2T2XAF3_9FIRM</name>